<evidence type="ECO:0000313" key="4">
    <source>
        <dbReference type="Proteomes" id="UP000307362"/>
    </source>
</evidence>
<evidence type="ECO:0008006" key="5">
    <source>
        <dbReference type="Google" id="ProtNLM"/>
    </source>
</evidence>
<gene>
    <name evidence="1" type="ORF">C1E23_13310</name>
    <name evidence="2" type="ORF">CWB73_04845</name>
</gene>
<dbReference type="EMBL" id="PNCM01000012">
    <property type="protein sequence ID" value="TMP82223.1"/>
    <property type="molecule type" value="Genomic_DNA"/>
</dbReference>
<evidence type="ECO:0000313" key="2">
    <source>
        <dbReference type="EMBL" id="TMP82223.1"/>
    </source>
</evidence>
<dbReference type="RefSeq" id="WP_130256043.1">
    <property type="nucleotide sequence ID" value="NZ_PNCM01000012.1"/>
</dbReference>
<dbReference type="OrthoDB" id="8926130at2"/>
<reference evidence="4" key="3">
    <citation type="submission" date="2019-06" db="EMBL/GenBank/DDBJ databases">
        <title>Co-occurence of chitin degradation, pigmentation and bioactivity in marine Pseudoalteromonas.</title>
        <authorList>
            <person name="Sonnenschein E.C."/>
            <person name="Bech P.K."/>
        </authorList>
    </citation>
    <scope>NUCLEOTIDE SEQUENCE [LARGE SCALE GENOMIC DNA]</scope>
    <source>
        <strain evidence="4">S1189</strain>
    </source>
</reference>
<dbReference type="AlphaFoldDB" id="A0A4Q7ILN2"/>
<dbReference type="EMBL" id="PPSX01000048">
    <property type="protein sequence ID" value="RZQ52575.1"/>
    <property type="molecule type" value="Genomic_DNA"/>
</dbReference>
<dbReference type="Proteomes" id="UP000307362">
    <property type="component" value="Unassembled WGS sequence"/>
</dbReference>
<reference evidence="1 3" key="2">
    <citation type="submission" date="2018-01" db="EMBL/GenBank/DDBJ databases">
        <title>Co-occurrence of chitin degradation, pigmentation and bioactivity in marine Pseudoalteromonas.</title>
        <authorList>
            <person name="Paulsen S."/>
            <person name="Gram L."/>
            <person name="Machado H."/>
        </authorList>
    </citation>
    <scope>NUCLEOTIDE SEQUENCE [LARGE SCALE GENOMIC DNA]</scope>
    <source>
        <strain evidence="1 3">S3898</strain>
    </source>
</reference>
<reference evidence="2 4" key="1">
    <citation type="submission" date="2017-12" db="EMBL/GenBank/DDBJ databases">
        <authorList>
            <person name="Paulsen S."/>
            <person name="Gram L.K."/>
        </authorList>
    </citation>
    <scope>NUCLEOTIDE SEQUENCE [LARGE SCALE GENOMIC DNA]</scope>
    <source>
        <strain evidence="2 4">S1189</strain>
    </source>
</reference>
<evidence type="ECO:0000313" key="3">
    <source>
        <dbReference type="Proteomes" id="UP000291338"/>
    </source>
</evidence>
<protein>
    <recommendedName>
        <fullName evidence="5">Fe2OG dioxygenase domain-containing protein</fullName>
    </recommendedName>
</protein>
<evidence type="ECO:0000313" key="1">
    <source>
        <dbReference type="EMBL" id="RZQ52575.1"/>
    </source>
</evidence>
<reference evidence="2" key="4">
    <citation type="submission" date="2019-09" db="EMBL/GenBank/DDBJ databases">
        <title>Co-occurence of chitin degradation, pigmentation and bioactivity in marine Pseudoalteromonas.</title>
        <authorList>
            <person name="Sonnenschein E.C."/>
            <person name="Bech P.K."/>
        </authorList>
    </citation>
    <scope>NUCLEOTIDE SEQUENCE</scope>
    <source>
        <strain evidence="2">S1189</strain>
    </source>
</reference>
<comment type="caution">
    <text evidence="1">The sequence shown here is derived from an EMBL/GenBank/DDBJ whole genome shotgun (WGS) entry which is preliminary data.</text>
</comment>
<name>A0A4Q7ILN2_9GAMM</name>
<sequence>MPILKNLLRWQRGRQNTGYDKMLLCGAIWPIKFDLYLLKFPQGSEIPPHKDKIVAGQHYRLNIILKHAQNGGEFICKDPIFESRRIKLFRPDISEHQVSTVLKGNRYLLSLGWVKNK</sequence>
<proteinExistence type="predicted"/>
<organism evidence="1 3">
    <name type="scientific">Pseudoalteromonas phenolica</name>
    <dbReference type="NCBI Taxonomy" id="161398"/>
    <lineage>
        <taxon>Bacteria</taxon>
        <taxon>Pseudomonadati</taxon>
        <taxon>Pseudomonadota</taxon>
        <taxon>Gammaproteobacteria</taxon>
        <taxon>Alteromonadales</taxon>
        <taxon>Pseudoalteromonadaceae</taxon>
        <taxon>Pseudoalteromonas</taxon>
    </lineage>
</organism>
<accession>A0A4Q7ILN2</accession>
<dbReference type="Proteomes" id="UP000291338">
    <property type="component" value="Unassembled WGS sequence"/>
</dbReference>